<feature type="compositionally biased region" description="Polar residues" evidence="1">
    <location>
        <begin position="311"/>
        <end position="335"/>
    </location>
</feature>
<feature type="chain" id="PRO_5034554102" description="Fungal N-terminal domain-containing protein" evidence="2">
    <location>
        <begin position="20"/>
        <end position="762"/>
    </location>
</feature>
<dbReference type="AlphaFoldDB" id="A0A8H4VZC9"/>
<protein>
    <recommendedName>
        <fullName evidence="5">Fungal N-terminal domain-containing protein</fullName>
    </recommendedName>
</protein>
<evidence type="ECO:0000256" key="1">
    <source>
        <dbReference type="SAM" id="MobiDB-lite"/>
    </source>
</evidence>
<name>A0A8H4VZC9_9HELO</name>
<sequence>MEPVSIALGALAILFRVHGAIQNVKDAISSMDEIKMIRGQVKHFDRTIAEVEELNHQLRDHVEGQLHEIILELCDYCRNLGIRIRRFHNKFRKNKSTRWFHYLAVTMGESKIDKYKNHLDDCEAWLAIALMTLSLSVPEDLEQRFRCENNLRRDLNHVRRATRSERRRYRKMRKVGVNHRRLQEIARNVLDDPITVSPPISDLGPNPSPVYMHEYPPPPPRSFARGPEPPEPFYAAPIPAPSHIPVPRGDDRPAYRPLSPQIVEVRPEVEQIRPDGRINHVHRDTRPPIVPIRIYPQERRRSSSRSRRSSNSGDSVFTSGSPRVQSSNTSVSGSHAPSFDDQEPEQRSRSQRRSGSRSSGSRRPGSGSIDDTPSRRGAFNSFEQEYEQEQPNQSSGSHRPSRSSSRGTESGSINNSHARRGTFNSFGQESEHLSEAHGRPSQSSPSHRSRSGSISESPSVQRGSSRRSYEQDSERYRSSSRRSSVPTSHESGYGDRSTRLRGPPPEEVGQRQPHSSRRSSRDRSPSPDFVSVRGPPRGPQPPLDNFQQQDLPPRRRAPSSVSSSVGRQSVSVDEYPQFEVPPSETSEQSGSRGRPGFSSRSSVSGHDQRVHDRPPRIRSMHDPPPVAYNYNEAQPQRPRGSSIRTESSSRNAHDSGFEEPSPSLRNAYPVRGNRGPPPTNDYFDGNRPRRTRGPSSQTSSATHDSGFVGGPGSTRSSRAPSGSSQYGASQRMSGSRSSSVSRGFDVDLERDREYHRLRRQRA</sequence>
<feature type="compositionally biased region" description="Low complexity" evidence="1">
    <location>
        <begin position="394"/>
        <end position="412"/>
    </location>
</feature>
<feature type="signal peptide" evidence="2">
    <location>
        <begin position="1"/>
        <end position="19"/>
    </location>
</feature>
<feature type="region of interest" description="Disordered" evidence="1">
    <location>
        <begin position="266"/>
        <end position="762"/>
    </location>
</feature>
<reference evidence="3 4" key="1">
    <citation type="submission" date="2020-03" db="EMBL/GenBank/DDBJ databases">
        <title>Draft Genome Sequence of Cudoniella acicularis.</title>
        <authorList>
            <person name="Buettner E."/>
            <person name="Kellner H."/>
        </authorList>
    </citation>
    <scope>NUCLEOTIDE SEQUENCE [LARGE SCALE GENOMIC DNA]</scope>
    <source>
        <strain evidence="3 4">DSM 108380</strain>
    </source>
</reference>
<feature type="compositionally biased region" description="Basic and acidic residues" evidence="1">
    <location>
        <begin position="606"/>
        <end position="621"/>
    </location>
</feature>
<proteinExistence type="predicted"/>
<accession>A0A8H4VZC9</accession>
<gene>
    <name evidence="3" type="ORF">G7Y89_g10123</name>
</gene>
<feature type="compositionally biased region" description="Basic and acidic residues" evidence="1">
    <location>
        <begin position="266"/>
        <end position="286"/>
    </location>
</feature>
<dbReference type="Proteomes" id="UP000566819">
    <property type="component" value="Unassembled WGS sequence"/>
</dbReference>
<evidence type="ECO:0000256" key="2">
    <source>
        <dbReference type="SAM" id="SignalP"/>
    </source>
</evidence>
<keyword evidence="2" id="KW-0732">Signal</keyword>
<dbReference type="EMBL" id="JAAMPI010000871">
    <property type="protein sequence ID" value="KAF4628031.1"/>
    <property type="molecule type" value="Genomic_DNA"/>
</dbReference>
<feature type="compositionally biased region" description="Low complexity" evidence="1">
    <location>
        <begin position="558"/>
        <end position="572"/>
    </location>
</feature>
<feature type="compositionally biased region" description="Basic and acidic residues" evidence="1">
    <location>
        <begin position="744"/>
        <end position="754"/>
    </location>
</feature>
<dbReference type="OrthoDB" id="4757168at2759"/>
<feature type="compositionally biased region" description="Low complexity" evidence="1">
    <location>
        <begin position="439"/>
        <end position="459"/>
    </location>
</feature>
<keyword evidence="4" id="KW-1185">Reference proteome</keyword>
<feature type="region of interest" description="Disordered" evidence="1">
    <location>
        <begin position="237"/>
        <end position="256"/>
    </location>
</feature>
<feature type="compositionally biased region" description="Basic and acidic residues" evidence="1">
    <location>
        <begin position="467"/>
        <end position="477"/>
    </location>
</feature>
<feature type="compositionally biased region" description="Low complexity" evidence="1">
    <location>
        <begin position="713"/>
        <end position="743"/>
    </location>
</feature>
<feature type="compositionally biased region" description="Low complexity" evidence="1">
    <location>
        <begin position="356"/>
        <end position="368"/>
    </location>
</feature>
<feature type="compositionally biased region" description="Low complexity" evidence="1">
    <location>
        <begin position="589"/>
        <end position="605"/>
    </location>
</feature>
<evidence type="ECO:0008006" key="5">
    <source>
        <dbReference type="Google" id="ProtNLM"/>
    </source>
</evidence>
<evidence type="ECO:0000313" key="4">
    <source>
        <dbReference type="Proteomes" id="UP000566819"/>
    </source>
</evidence>
<feature type="compositionally biased region" description="Polar residues" evidence="1">
    <location>
        <begin position="693"/>
        <end position="703"/>
    </location>
</feature>
<comment type="caution">
    <text evidence="3">The sequence shown here is derived from an EMBL/GenBank/DDBJ whole genome shotgun (WGS) entry which is preliminary data.</text>
</comment>
<evidence type="ECO:0000313" key="3">
    <source>
        <dbReference type="EMBL" id="KAF4628031.1"/>
    </source>
</evidence>
<organism evidence="3 4">
    <name type="scientific">Cudoniella acicularis</name>
    <dbReference type="NCBI Taxonomy" id="354080"/>
    <lineage>
        <taxon>Eukaryota</taxon>
        <taxon>Fungi</taxon>
        <taxon>Dikarya</taxon>
        <taxon>Ascomycota</taxon>
        <taxon>Pezizomycotina</taxon>
        <taxon>Leotiomycetes</taxon>
        <taxon>Helotiales</taxon>
        <taxon>Tricladiaceae</taxon>
        <taxon>Cudoniella</taxon>
    </lineage>
</organism>
<feature type="compositionally biased region" description="Basic and acidic residues" evidence="1">
    <location>
        <begin position="429"/>
        <end position="438"/>
    </location>
</feature>